<gene>
    <name evidence="2" type="ORF">CH63R_07507</name>
</gene>
<evidence type="ECO:0000313" key="3">
    <source>
        <dbReference type="Proteomes" id="UP000092177"/>
    </source>
</evidence>
<dbReference type="Proteomes" id="UP000092177">
    <property type="component" value="Chromosome 5"/>
</dbReference>
<comment type="caution">
    <text evidence="2">The sequence shown here is derived from an EMBL/GenBank/DDBJ whole genome shotgun (WGS) entry which is preliminary data.</text>
</comment>
<dbReference type="KEGG" id="chig:CH63R_07507"/>
<protein>
    <submittedName>
        <fullName evidence="2">Uncharacterized protein</fullName>
    </submittedName>
</protein>
<feature type="region of interest" description="Disordered" evidence="1">
    <location>
        <begin position="41"/>
        <end position="63"/>
    </location>
</feature>
<dbReference type="OrthoDB" id="10471888at2759"/>
<dbReference type="VEuPathDB" id="FungiDB:CH63R_07507"/>
<feature type="compositionally biased region" description="Polar residues" evidence="1">
    <location>
        <begin position="1"/>
        <end position="10"/>
    </location>
</feature>
<evidence type="ECO:0000313" key="2">
    <source>
        <dbReference type="EMBL" id="OBR08742.1"/>
    </source>
</evidence>
<sequence length="89" mass="9665">MTTPTTSRSVPNPRPGPSRARQLGRCCCISPRPLRAVWAARPSSFPTTAAPPRRRSRSPSKRACFSFTSMGKIACCTRGARSRQARSGC</sequence>
<dbReference type="AlphaFoldDB" id="A0A1B7Y9L0"/>
<accession>A0A1B7Y9L0</accession>
<proteinExistence type="predicted"/>
<reference evidence="3" key="1">
    <citation type="journal article" date="2017" name="BMC Genomics">
        <title>Gapless genome assembly of Colletotrichum higginsianum reveals chromosome structure and association of transposable elements with secondary metabolite gene clusters.</title>
        <authorList>
            <person name="Dallery J.-F."/>
            <person name="Lapalu N."/>
            <person name="Zampounis A."/>
            <person name="Pigne S."/>
            <person name="Luyten I."/>
            <person name="Amselem J."/>
            <person name="Wittenberg A.H.J."/>
            <person name="Zhou S."/>
            <person name="de Queiroz M.V."/>
            <person name="Robin G.P."/>
            <person name="Auger A."/>
            <person name="Hainaut M."/>
            <person name="Henrissat B."/>
            <person name="Kim K.-T."/>
            <person name="Lee Y.-H."/>
            <person name="Lespinet O."/>
            <person name="Schwartz D.C."/>
            <person name="Thon M.R."/>
            <person name="O'Connell R.J."/>
        </authorList>
    </citation>
    <scope>NUCLEOTIDE SEQUENCE [LARGE SCALE GENOMIC DNA]</scope>
    <source>
        <strain evidence="3">IMI 349063</strain>
    </source>
</reference>
<dbReference type="EMBL" id="LTAN01000005">
    <property type="protein sequence ID" value="OBR08742.1"/>
    <property type="molecule type" value="Genomic_DNA"/>
</dbReference>
<feature type="region of interest" description="Disordered" evidence="1">
    <location>
        <begin position="1"/>
        <end position="23"/>
    </location>
</feature>
<organism evidence="2 3">
    <name type="scientific">Colletotrichum higginsianum (strain IMI 349063)</name>
    <name type="common">Crucifer anthracnose fungus</name>
    <dbReference type="NCBI Taxonomy" id="759273"/>
    <lineage>
        <taxon>Eukaryota</taxon>
        <taxon>Fungi</taxon>
        <taxon>Dikarya</taxon>
        <taxon>Ascomycota</taxon>
        <taxon>Pezizomycotina</taxon>
        <taxon>Sordariomycetes</taxon>
        <taxon>Hypocreomycetidae</taxon>
        <taxon>Glomerellales</taxon>
        <taxon>Glomerellaceae</taxon>
        <taxon>Colletotrichum</taxon>
        <taxon>Colletotrichum destructivum species complex</taxon>
    </lineage>
</organism>
<keyword evidence="3" id="KW-1185">Reference proteome</keyword>
<dbReference type="RefSeq" id="XP_018157260.1">
    <property type="nucleotide sequence ID" value="XM_018302482.1"/>
</dbReference>
<dbReference type="GeneID" id="28866589"/>
<evidence type="ECO:0000256" key="1">
    <source>
        <dbReference type="SAM" id="MobiDB-lite"/>
    </source>
</evidence>
<name>A0A1B7Y9L0_COLHI</name>